<comment type="caution">
    <text evidence="3">The sequence shown here is derived from an EMBL/GenBank/DDBJ whole genome shotgun (WGS) entry which is preliminary data.</text>
</comment>
<proteinExistence type="predicted"/>
<dbReference type="AlphaFoldDB" id="A0A318I3C8"/>
<protein>
    <submittedName>
        <fullName evidence="3">LPXTG-motif cell wall-anchored protein</fullName>
    </submittedName>
</protein>
<evidence type="ECO:0000256" key="2">
    <source>
        <dbReference type="SAM" id="SignalP"/>
    </source>
</evidence>
<evidence type="ECO:0000313" key="3">
    <source>
        <dbReference type="EMBL" id="PXX23660.1"/>
    </source>
</evidence>
<feature type="transmembrane region" description="Helical" evidence="1">
    <location>
        <begin position="346"/>
        <end position="364"/>
    </location>
</feature>
<evidence type="ECO:0000313" key="4">
    <source>
        <dbReference type="Proteomes" id="UP000248314"/>
    </source>
</evidence>
<sequence length="369" mass="42287">MKTKNSWLILFLAALMVACGNKYQGSATTVINEDGTCSRELSFQLDSAQLVSGVFNADESMFRWDKGWQLSWGIKGNSLRHAFPVKLKAYQTLSEQCRKAGRSATDTIVVYAKSNFASVEDMAKATTFNIGSLRITPRITYTCSRGLFSTTYRYEEVYPQQHIKFPIPISKYFTKDEIGFWLSAKNNLVNGLNGIEIDDITQRLKNKYTQWVVANDFEMIYQTILKNYSLIATKAIDKEQFVALHDSLLKEYTKEADPMALYSDRAKWFRKFFHSDVYSEILNNDSLMKDVTKTESDFLALSMFNIDYKLIFLNTDYPPSLCKLTGNRLMAKDVGISFCVIQKHTWAFALIGFVLVVLLVLLVIKRKKR</sequence>
<gene>
    <name evidence="3" type="ORF">EJ73_00649</name>
</gene>
<evidence type="ECO:0000256" key="1">
    <source>
        <dbReference type="SAM" id="Phobius"/>
    </source>
</evidence>
<feature type="signal peptide" evidence="2">
    <location>
        <begin position="1"/>
        <end position="23"/>
    </location>
</feature>
<name>A0A318I3C8_9BACT</name>
<reference evidence="3 4" key="1">
    <citation type="submission" date="2018-05" db="EMBL/GenBank/DDBJ databases">
        <title>Genomic Encyclopedia of Type Strains, Phase I: the one thousand microbial genomes (KMG-I) project.</title>
        <authorList>
            <person name="Kyrpides N."/>
        </authorList>
    </citation>
    <scope>NUCLEOTIDE SEQUENCE [LARGE SCALE GENOMIC DNA]</scope>
    <source>
        <strain evidence="3 4">DSM 15611</strain>
    </source>
</reference>
<keyword evidence="4" id="KW-1185">Reference proteome</keyword>
<organism evidence="3 4">
    <name type="scientific">Hoylesella shahii DSM 15611 = JCM 12083</name>
    <dbReference type="NCBI Taxonomy" id="1122991"/>
    <lineage>
        <taxon>Bacteria</taxon>
        <taxon>Pseudomonadati</taxon>
        <taxon>Bacteroidota</taxon>
        <taxon>Bacteroidia</taxon>
        <taxon>Bacteroidales</taxon>
        <taxon>Prevotellaceae</taxon>
        <taxon>Hoylesella</taxon>
    </lineage>
</organism>
<keyword evidence="1" id="KW-1133">Transmembrane helix</keyword>
<feature type="chain" id="PRO_5016278007" evidence="2">
    <location>
        <begin position="24"/>
        <end position="369"/>
    </location>
</feature>
<accession>A0A318I3C8</accession>
<dbReference type="Proteomes" id="UP000248314">
    <property type="component" value="Unassembled WGS sequence"/>
</dbReference>
<dbReference type="PROSITE" id="PS51257">
    <property type="entry name" value="PROKAR_LIPOPROTEIN"/>
    <property type="match status" value="1"/>
</dbReference>
<dbReference type="NCBIfam" id="TIGR01167">
    <property type="entry name" value="LPXTG_anchor"/>
    <property type="match status" value="1"/>
</dbReference>
<dbReference type="OrthoDB" id="1047533at2"/>
<dbReference type="RefSeq" id="WP_025817647.1">
    <property type="nucleotide sequence ID" value="NZ_BAIZ01000075.1"/>
</dbReference>
<keyword evidence="1" id="KW-0812">Transmembrane</keyword>
<dbReference type="EMBL" id="QJJX01000005">
    <property type="protein sequence ID" value="PXX23660.1"/>
    <property type="molecule type" value="Genomic_DNA"/>
</dbReference>
<dbReference type="STRING" id="1122991.GCA_000613445_00241"/>
<keyword evidence="2" id="KW-0732">Signal</keyword>
<keyword evidence="1" id="KW-0472">Membrane</keyword>